<dbReference type="InterPro" id="IPR033562">
    <property type="entry name" value="PLPL"/>
</dbReference>
<dbReference type="AlphaFoldDB" id="A0AA36BME8"/>
<evidence type="ECO:0000259" key="3">
    <source>
        <dbReference type="PROSITE" id="PS51635"/>
    </source>
</evidence>
<feature type="short sequence motif" description="DGA/G" evidence="2">
    <location>
        <begin position="195"/>
        <end position="197"/>
    </location>
</feature>
<name>A0AA36BME8_OCTVU</name>
<keyword evidence="2" id="KW-0442">Lipid degradation</keyword>
<keyword evidence="1 2" id="KW-0443">Lipid metabolism</keyword>
<dbReference type="Pfam" id="PF01734">
    <property type="entry name" value="Patatin"/>
    <property type="match status" value="1"/>
</dbReference>
<dbReference type="PROSITE" id="PS51635">
    <property type="entry name" value="PNPLA"/>
    <property type="match status" value="1"/>
</dbReference>
<dbReference type="InterPro" id="IPR002641">
    <property type="entry name" value="PNPLA_dom"/>
</dbReference>
<dbReference type="GO" id="GO:0016020">
    <property type="term" value="C:membrane"/>
    <property type="evidence" value="ECO:0007669"/>
    <property type="project" value="TreeGrafter"/>
</dbReference>
<evidence type="ECO:0000256" key="2">
    <source>
        <dbReference type="PROSITE-ProRule" id="PRU01161"/>
    </source>
</evidence>
<dbReference type="InterPro" id="IPR016035">
    <property type="entry name" value="Acyl_Trfase/lysoPLipase"/>
</dbReference>
<keyword evidence="5" id="KW-1185">Reference proteome</keyword>
<dbReference type="GO" id="GO:0019433">
    <property type="term" value="P:triglyceride catabolic process"/>
    <property type="evidence" value="ECO:0007669"/>
    <property type="project" value="TreeGrafter"/>
</dbReference>
<feature type="active site" description="Proton acceptor" evidence="2">
    <location>
        <position position="195"/>
    </location>
</feature>
<dbReference type="SUPFAM" id="SSF52151">
    <property type="entry name" value="FabD/lysophospholipase-like"/>
    <property type="match status" value="1"/>
</dbReference>
<feature type="active site" description="Nucleophile" evidence="2">
    <location>
        <position position="75"/>
    </location>
</feature>
<evidence type="ECO:0000313" key="5">
    <source>
        <dbReference type="Proteomes" id="UP001162480"/>
    </source>
</evidence>
<dbReference type="GO" id="GO:0004806">
    <property type="term" value="F:triacylglycerol lipase activity"/>
    <property type="evidence" value="ECO:0007669"/>
    <property type="project" value="TreeGrafter"/>
</dbReference>
<feature type="domain" description="PNPLA" evidence="3">
    <location>
        <begin position="38"/>
        <end position="208"/>
    </location>
</feature>
<dbReference type="GO" id="GO:0005811">
    <property type="term" value="C:lipid droplet"/>
    <property type="evidence" value="ECO:0007669"/>
    <property type="project" value="TreeGrafter"/>
</dbReference>
<accession>A0AA36BME8</accession>
<keyword evidence="2" id="KW-0378">Hydrolase</keyword>
<feature type="short sequence motif" description="GXSXG" evidence="2">
    <location>
        <begin position="73"/>
        <end position="77"/>
    </location>
</feature>
<sequence>MTNEVSEKIFQSQKEETSFDNVAFDLNYEIYDDPIMNLSFCGCGFLGIYQLGVAYCLSRHGSGLLAKVERIAGSSAGSLIGAVLSIDRNLIADCVKFAYDLADEIHAQPLGVLTPKYSLMKSLEKFLDDKLPHNAHEMASGRLYVSVTNMESRRNETLSHFSSRQELVQCLLASSYIPIYAGLKPPVIRGKKYLDGGWTNNLPSFSEGRTIHVSPFAGWQDICPADKLGRGIFVTFKEQTFQVNWKNFRRMHQALFPPSKETLRSYFLKGQMDTERFLRQEGCYESHKPRNSTITVRRETSL</sequence>
<dbReference type="GO" id="GO:0055088">
    <property type="term" value="P:lipid homeostasis"/>
    <property type="evidence" value="ECO:0007669"/>
    <property type="project" value="TreeGrafter"/>
</dbReference>
<dbReference type="Gene3D" id="3.40.1090.10">
    <property type="entry name" value="Cytosolic phospholipase A2 catalytic domain"/>
    <property type="match status" value="1"/>
</dbReference>
<dbReference type="PANTHER" id="PTHR12406:SF7">
    <property type="entry name" value="PATATIN-LIKE PHOSPHOLIPASE DOMAIN-CONTAINING PROTEIN 4"/>
    <property type="match status" value="1"/>
</dbReference>
<evidence type="ECO:0000313" key="4">
    <source>
        <dbReference type="EMBL" id="CAI9737065.1"/>
    </source>
</evidence>
<dbReference type="PANTHER" id="PTHR12406">
    <property type="entry name" value="CALCIUM-INDEPENDENT PHOSPHOLIPASE A2 IPLA2 -RELATED"/>
    <property type="match status" value="1"/>
</dbReference>
<reference evidence="4" key="1">
    <citation type="submission" date="2023-08" db="EMBL/GenBank/DDBJ databases">
        <authorList>
            <person name="Alioto T."/>
            <person name="Alioto T."/>
            <person name="Gomez Garrido J."/>
        </authorList>
    </citation>
    <scope>NUCLEOTIDE SEQUENCE</scope>
</reference>
<organism evidence="4 5">
    <name type="scientific">Octopus vulgaris</name>
    <name type="common">Common octopus</name>
    <dbReference type="NCBI Taxonomy" id="6645"/>
    <lineage>
        <taxon>Eukaryota</taxon>
        <taxon>Metazoa</taxon>
        <taxon>Spiralia</taxon>
        <taxon>Lophotrochozoa</taxon>
        <taxon>Mollusca</taxon>
        <taxon>Cephalopoda</taxon>
        <taxon>Coleoidea</taxon>
        <taxon>Octopodiformes</taxon>
        <taxon>Octopoda</taxon>
        <taxon>Incirrata</taxon>
        <taxon>Octopodidae</taxon>
        <taxon>Octopus</taxon>
    </lineage>
</organism>
<gene>
    <name evidence="4" type="ORF">OCTVUL_1B029949</name>
</gene>
<dbReference type="GO" id="GO:0005737">
    <property type="term" value="C:cytoplasm"/>
    <property type="evidence" value="ECO:0007669"/>
    <property type="project" value="TreeGrafter"/>
</dbReference>
<dbReference type="EMBL" id="OX597832">
    <property type="protein sequence ID" value="CAI9737065.1"/>
    <property type="molecule type" value="Genomic_DNA"/>
</dbReference>
<dbReference type="Proteomes" id="UP001162480">
    <property type="component" value="Chromosome 19"/>
</dbReference>
<feature type="short sequence motif" description="GXGXXG" evidence="2">
    <location>
        <begin position="42"/>
        <end position="47"/>
    </location>
</feature>
<evidence type="ECO:0000256" key="1">
    <source>
        <dbReference type="ARBA" id="ARBA00023098"/>
    </source>
</evidence>
<proteinExistence type="predicted"/>
<protein>
    <submittedName>
        <fullName evidence="4">Patatin-like phospholipase domain-containing protein 4 isoform X1</fullName>
    </submittedName>
</protein>